<protein>
    <recommendedName>
        <fullName evidence="7">UbiD family decarboxylase</fullName>
    </recommendedName>
</protein>
<dbReference type="EMBL" id="NPEU01000131">
    <property type="protein sequence ID" value="RAI38331.1"/>
    <property type="molecule type" value="Genomic_DNA"/>
</dbReference>
<dbReference type="InterPro" id="IPR002830">
    <property type="entry name" value="UbiD"/>
</dbReference>
<reference evidence="5 6" key="1">
    <citation type="submission" date="2017-07" db="EMBL/GenBank/DDBJ databases">
        <title>Draft Genome Sequences of Select Purple Nonsulfur Bacteria.</title>
        <authorList>
            <person name="Lasarre B."/>
            <person name="Mckinlay J.B."/>
        </authorList>
    </citation>
    <scope>NUCLEOTIDE SEQUENCE [LARGE SCALE GENOMIC DNA]</scope>
    <source>
        <strain evidence="5 6">DSM 11907</strain>
    </source>
</reference>
<accession>A0A327KJJ0</accession>
<dbReference type="SUPFAM" id="SSF143968">
    <property type="entry name" value="UbiD C-terminal domain-like"/>
    <property type="match status" value="1"/>
</dbReference>
<dbReference type="Pfam" id="PF20695">
    <property type="entry name" value="UbiD_N"/>
    <property type="match status" value="1"/>
</dbReference>
<name>A0A327KJJ0_9BRAD</name>
<feature type="domain" description="3-octaprenyl-4-hydroxybenzoate carboxy-lyase-like C-terminal" evidence="4">
    <location>
        <begin position="390"/>
        <end position="506"/>
    </location>
</feature>
<dbReference type="AlphaFoldDB" id="A0A327KJJ0"/>
<dbReference type="Pfam" id="PF20696">
    <property type="entry name" value="UbiD_C"/>
    <property type="match status" value="1"/>
</dbReference>
<dbReference type="Gene3D" id="3.40.1670.10">
    <property type="entry name" value="UbiD C-terminal domain-like"/>
    <property type="match status" value="1"/>
</dbReference>
<evidence type="ECO:0000256" key="1">
    <source>
        <dbReference type="SAM" id="MobiDB-lite"/>
    </source>
</evidence>
<dbReference type="InterPro" id="IPR049381">
    <property type="entry name" value="UbiD-like_C"/>
</dbReference>
<dbReference type="PANTHER" id="PTHR30108:SF17">
    <property type="entry name" value="FERULIC ACID DECARBOXYLASE 1"/>
    <property type="match status" value="1"/>
</dbReference>
<evidence type="ECO:0000259" key="2">
    <source>
        <dbReference type="Pfam" id="PF01977"/>
    </source>
</evidence>
<dbReference type="GO" id="GO:0005829">
    <property type="term" value="C:cytosol"/>
    <property type="evidence" value="ECO:0007669"/>
    <property type="project" value="TreeGrafter"/>
</dbReference>
<dbReference type="InterPro" id="IPR048304">
    <property type="entry name" value="UbiD_Rift_dom"/>
</dbReference>
<proteinExistence type="predicted"/>
<evidence type="ECO:0000259" key="4">
    <source>
        <dbReference type="Pfam" id="PF20696"/>
    </source>
</evidence>
<organism evidence="5 6">
    <name type="scientific">Rhodoplanes elegans</name>
    <dbReference type="NCBI Taxonomy" id="29408"/>
    <lineage>
        <taxon>Bacteria</taxon>
        <taxon>Pseudomonadati</taxon>
        <taxon>Pseudomonadota</taxon>
        <taxon>Alphaproteobacteria</taxon>
        <taxon>Hyphomicrobiales</taxon>
        <taxon>Nitrobacteraceae</taxon>
        <taxon>Rhodoplanes</taxon>
    </lineage>
</organism>
<dbReference type="GO" id="GO:0008694">
    <property type="term" value="F:4-hydroxy-3-polyprenylbenzoate decarboxylase activity"/>
    <property type="evidence" value="ECO:0007669"/>
    <property type="project" value="TreeGrafter"/>
</dbReference>
<gene>
    <name evidence="5" type="ORF">CH338_13025</name>
</gene>
<dbReference type="SUPFAM" id="SSF50475">
    <property type="entry name" value="FMN-binding split barrel"/>
    <property type="match status" value="1"/>
</dbReference>
<evidence type="ECO:0000313" key="6">
    <source>
        <dbReference type="Proteomes" id="UP000248863"/>
    </source>
</evidence>
<comment type="caution">
    <text evidence="5">The sequence shown here is derived from an EMBL/GenBank/DDBJ whole genome shotgun (WGS) entry which is preliminary data.</text>
</comment>
<evidence type="ECO:0000259" key="3">
    <source>
        <dbReference type="Pfam" id="PF20695"/>
    </source>
</evidence>
<dbReference type="GO" id="GO:0006744">
    <property type="term" value="P:ubiquinone biosynthetic process"/>
    <property type="evidence" value="ECO:0007669"/>
    <property type="project" value="TreeGrafter"/>
</dbReference>
<dbReference type="OrthoDB" id="9809841at2"/>
<dbReference type="Proteomes" id="UP000248863">
    <property type="component" value="Unassembled WGS sequence"/>
</dbReference>
<evidence type="ECO:0008006" key="7">
    <source>
        <dbReference type="Google" id="ProtNLM"/>
    </source>
</evidence>
<feature type="domain" description="3-octaprenyl-4-hydroxybenzoate carboxy-lyase-like N-terminal" evidence="3">
    <location>
        <begin position="104"/>
        <end position="172"/>
    </location>
</feature>
<feature type="domain" description="3-octaprenyl-4-hydroxybenzoate carboxy-lyase-like Rift-related" evidence="2">
    <location>
        <begin position="181"/>
        <end position="380"/>
    </location>
</feature>
<dbReference type="NCBIfam" id="TIGR00148">
    <property type="entry name" value="UbiD family decarboxylase"/>
    <property type="match status" value="1"/>
</dbReference>
<keyword evidence="6" id="KW-1185">Reference proteome</keyword>
<dbReference type="PANTHER" id="PTHR30108">
    <property type="entry name" value="3-OCTAPRENYL-4-HYDROXYBENZOATE CARBOXY-LYASE-RELATED"/>
    <property type="match status" value="1"/>
</dbReference>
<evidence type="ECO:0000313" key="5">
    <source>
        <dbReference type="EMBL" id="RAI38331.1"/>
    </source>
</evidence>
<dbReference type="InterPro" id="IPR049383">
    <property type="entry name" value="UbiD-like_N"/>
</dbReference>
<sequence length="535" mass="58267">MRSGGHSRRRVNASVFLPAPCRTVADGAEIGADRLFRSQDPTICLTSGLHFMCGATSPRDGPHARVQPRPSPCKRGGAVPEPAEFAMQSLADFLNALPDSEKLVISTPTDLDFLPTALVLELEAQKRAPVVIIEKPDGFSGPVVSNLFADRARIARMAGVGPTGFAQAWTEAMAGLVPAVVTSGPAPVQDVVALGNEADAGTLPISRHFQADAGRYIGSGILVCKDPDTGVRNLSFQRMQLKGPQKFGVSLHSRGHIWDHLQRCEARGKNLEVAVVIGSHPAIYIAAGAKVAMEVDEFAVAGALMKQPVELVKCKTIDVEVPANAEYVIEGEILAGVHEDEGPYGEYTGYSTYRSTRNVFQVKAITRRAKPIFLDIIPGYSAEHLLLSRCTREAHVFHRLKEMVPTLKALNYPKSGTHFHAFMSFKKTAEGQARQALMLLMGLDSYIKFAVAVDDDIDVFDETEVMWALATRFQADTDMFMVPKVFCNRLDPSSVEGMSAKLALDATRPMNFEGERTSLPQHALDWARDVISKAR</sequence>
<feature type="region of interest" description="Disordered" evidence="1">
    <location>
        <begin position="58"/>
        <end position="78"/>
    </location>
</feature>
<dbReference type="Pfam" id="PF01977">
    <property type="entry name" value="UbiD"/>
    <property type="match status" value="1"/>
</dbReference>